<dbReference type="PANTHER" id="PTHR20855:SF3">
    <property type="entry name" value="LD03007P"/>
    <property type="match status" value="1"/>
</dbReference>
<name>D3PDE5_DEFDS</name>
<evidence type="ECO:0000313" key="10">
    <source>
        <dbReference type="Proteomes" id="UP000001520"/>
    </source>
</evidence>
<evidence type="ECO:0000313" key="9">
    <source>
        <dbReference type="EMBL" id="BAI80618.1"/>
    </source>
</evidence>
<evidence type="ECO:0000256" key="3">
    <source>
        <dbReference type="ARBA" id="ARBA00022475"/>
    </source>
</evidence>
<feature type="transmembrane region" description="Helical" evidence="8">
    <location>
        <begin position="131"/>
        <end position="148"/>
    </location>
</feature>
<comment type="subcellular location">
    <subcellularLocation>
        <location evidence="1">Cell membrane</location>
        <topology evidence="1">Multi-pass membrane protein</topology>
    </subcellularLocation>
</comment>
<dbReference type="STRING" id="639282.DEFDS_1149"/>
<keyword evidence="10" id="KW-1185">Reference proteome</keyword>
<dbReference type="GO" id="GO:0005886">
    <property type="term" value="C:plasma membrane"/>
    <property type="evidence" value="ECO:0007669"/>
    <property type="project" value="UniProtKB-SubCell"/>
</dbReference>
<feature type="binding site" evidence="7">
    <location>
        <position position="191"/>
    </location>
    <ligand>
        <name>Zn(2+)</name>
        <dbReference type="ChEBI" id="CHEBI:29105"/>
    </ligand>
</feature>
<feature type="transmembrane region" description="Helical" evidence="8">
    <location>
        <begin position="186"/>
        <end position="206"/>
    </location>
</feature>
<feature type="transmembrane region" description="Helical" evidence="8">
    <location>
        <begin position="12"/>
        <end position="29"/>
    </location>
</feature>
<reference evidence="9 10" key="1">
    <citation type="journal article" date="2010" name="DNA Res.">
        <title>Bacterial lifestyle in a deep-sea hydrothermal vent chimney revealed by the genome sequence of the thermophilic bacterium Deferribacter desulfuricans SSM1.</title>
        <authorList>
            <person name="Takaki Y."/>
            <person name="Shimamura S."/>
            <person name="Nakagawa S."/>
            <person name="Fukuhara Y."/>
            <person name="Horikawa H."/>
            <person name="Ankai A."/>
            <person name="Harada T."/>
            <person name="Hosoyama A."/>
            <person name="Oguchi A."/>
            <person name="Fukui S."/>
            <person name="Fujita N."/>
            <person name="Takami H."/>
            <person name="Takai K."/>
        </authorList>
    </citation>
    <scope>NUCLEOTIDE SEQUENCE [LARGE SCALE GENOMIC DNA]</scope>
    <source>
        <strain evidence="10">DSM 14783 / JCM 11476 / NBRC 101012 / SSM1</strain>
    </source>
</reference>
<dbReference type="InterPro" id="IPR004254">
    <property type="entry name" value="AdipoR/HlyIII-related"/>
</dbReference>
<dbReference type="GO" id="GO:0140911">
    <property type="term" value="F:pore-forming activity"/>
    <property type="evidence" value="ECO:0007669"/>
    <property type="project" value="InterPro"/>
</dbReference>
<dbReference type="OrthoDB" id="9813689at2"/>
<comment type="similarity">
    <text evidence="2">Belongs to the UPF0073 (Hly-III) family.</text>
</comment>
<accession>D3PDE5</accession>
<evidence type="ECO:0000256" key="5">
    <source>
        <dbReference type="ARBA" id="ARBA00022989"/>
    </source>
</evidence>
<evidence type="ECO:0000256" key="8">
    <source>
        <dbReference type="SAM" id="Phobius"/>
    </source>
</evidence>
<feature type="transmembrane region" description="Helical" evidence="8">
    <location>
        <begin position="101"/>
        <end position="119"/>
    </location>
</feature>
<feature type="transmembrane region" description="Helical" evidence="8">
    <location>
        <begin position="74"/>
        <end position="95"/>
    </location>
</feature>
<keyword evidence="6 8" id="KW-0472">Membrane</keyword>
<feature type="transmembrane region" description="Helical" evidence="8">
    <location>
        <begin position="154"/>
        <end position="174"/>
    </location>
</feature>
<evidence type="ECO:0000256" key="6">
    <source>
        <dbReference type="ARBA" id="ARBA00023136"/>
    </source>
</evidence>
<keyword evidence="3" id="KW-1003">Cell membrane</keyword>
<dbReference type="HOGENOM" id="CLU_051078_2_1_0"/>
<keyword evidence="7" id="KW-0862">Zinc</keyword>
<dbReference type="PANTHER" id="PTHR20855">
    <property type="entry name" value="ADIPOR/PROGESTIN RECEPTOR-RELATED"/>
    <property type="match status" value="1"/>
</dbReference>
<dbReference type="KEGG" id="ddf:DEFDS_1149"/>
<sequence>MTAKIRDPINSFTHFIGTIFSFFAFYILMSKSTTISQYISFTIYVLGMFASFTSSAIYHAYYGDEKVIFKLRKLDHVMIYVFIASTYTPVTILVLGGKLKWLMLFSIWAIAFVGFLLEFKFKELPRYFSTLLYVIMGWIAIFAIKPLYRALEFNHFMLLVYGGIFYTIGALIYATKKPNFFKFIGFHEIFHIFVLLGSFMHFLFMLNLV</sequence>
<keyword evidence="4 8" id="KW-0812">Transmembrane</keyword>
<dbReference type="InterPro" id="IPR005744">
    <property type="entry name" value="Hy-lIII"/>
</dbReference>
<dbReference type="NCBIfam" id="TIGR01065">
    <property type="entry name" value="hlyIII"/>
    <property type="match status" value="1"/>
</dbReference>
<keyword evidence="5 8" id="KW-1133">Transmembrane helix</keyword>
<evidence type="ECO:0000256" key="4">
    <source>
        <dbReference type="ARBA" id="ARBA00022692"/>
    </source>
</evidence>
<evidence type="ECO:0000256" key="7">
    <source>
        <dbReference type="PIRSR" id="PIRSR604254-1"/>
    </source>
</evidence>
<feature type="binding site" evidence="7">
    <location>
        <position position="59"/>
    </location>
    <ligand>
        <name>Zn(2+)</name>
        <dbReference type="ChEBI" id="CHEBI:29105"/>
    </ligand>
</feature>
<proteinExistence type="inferred from homology"/>
<gene>
    <name evidence="9" type="ordered locus">DEFDS_1149</name>
</gene>
<evidence type="ECO:0000256" key="2">
    <source>
        <dbReference type="ARBA" id="ARBA00008488"/>
    </source>
</evidence>
<keyword evidence="7" id="KW-0479">Metal-binding</keyword>
<dbReference type="GO" id="GO:0046872">
    <property type="term" value="F:metal ion binding"/>
    <property type="evidence" value="ECO:0007669"/>
    <property type="project" value="UniProtKB-KW"/>
</dbReference>
<dbReference type="Proteomes" id="UP000001520">
    <property type="component" value="Chromosome"/>
</dbReference>
<protein>
    <submittedName>
        <fullName evidence="9">Channel protein, hemolysin III family</fullName>
    </submittedName>
</protein>
<dbReference type="eggNOG" id="COG1272">
    <property type="taxonomic scope" value="Bacteria"/>
</dbReference>
<dbReference type="AlphaFoldDB" id="D3PDE5"/>
<evidence type="ECO:0000256" key="1">
    <source>
        <dbReference type="ARBA" id="ARBA00004651"/>
    </source>
</evidence>
<dbReference type="RefSeq" id="WP_013007865.1">
    <property type="nucleotide sequence ID" value="NC_013939.1"/>
</dbReference>
<organism evidence="9 10">
    <name type="scientific">Deferribacter desulfuricans (strain DSM 14783 / JCM 11476 / NBRC 101012 / SSM1)</name>
    <dbReference type="NCBI Taxonomy" id="639282"/>
    <lineage>
        <taxon>Bacteria</taxon>
        <taxon>Pseudomonadati</taxon>
        <taxon>Deferribacterota</taxon>
        <taxon>Deferribacteres</taxon>
        <taxon>Deferribacterales</taxon>
        <taxon>Deferribacteraceae</taxon>
        <taxon>Deferribacter</taxon>
    </lineage>
</organism>
<feature type="transmembrane region" description="Helical" evidence="8">
    <location>
        <begin position="41"/>
        <end position="62"/>
    </location>
</feature>
<dbReference type="EMBL" id="AP011529">
    <property type="protein sequence ID" value="BAI80618.1"/>
    <property type="molecule type" value="Genomic_DNA"/>
</dbReference>
<dbReference type="Pfam" id="PF03006">
    <property type="entry name" value="HlyIII"/>
    <property type="match status" value="1"/>
</dbReference>
<feature type="binding site" evidence="7">
    <location>
        <position position="187"/>
    </location>
    <ligand>
        <name>Zn(2+)</name>
        <dbReference type="ChEBI" id="CHEBI:29105"/>
    </ligand>
</feature>